<comment type="caution">
    <text evidence="1">The sequence shown here is derived from an EMBL/GenBank/DDBJ whole genome shotgun (WGS) entry which is preliminary data.</text>
</comment>
<keyword evidence="2" id="KW-1185">Reference proteome</keyword>
<dbReference type="EMBL" id="BAAAEO010000002">
    <property type="protein sequence ID" value="GAA0549247.1"/>
    <property type="molecule type" value="Genomic_DNA"/>
</dbReference>
<organism evidence="1 2">
    <name type="scientific">Rheinheimera aquimaris</name>
    <dbReference type="NCBI Taxonomy" id="412437"/>
    <lineage>
        <taxon>Bacteria</taxon>
        <taxon>Pseudomonadati</taxon>
        <taxon>Pseudomonadota</taxon>
        <taxon>Gammaproteobacteria</taxon>
        <taxon>Chromatiales</taxon>
        <taxon>Chromatiaceae</taxon>
        <taxon>Rheinheimera</taxon>
    </lineage>
</organism>
<name>A0ABN1DQ63_9GAMM</name>
<evidence type="ECO:0008006" key="3">
    <source>
        <dbReference type="Google" id="ProtNLM"/>
    </source>
</evidence>
<dbReference type="RefSeq" id="WP_226766529.1">
    <property type="nucleotide sequence ID" value="NZ_BAAAEO010000002.1"/>
</dbReference>
<dbReference type="Proteomes" id="UP001501169">
    <property type="component" value="Unassembled WGS sequence"/>
</dbReference>
<dbReference type="SUPFAM" id="SSF53850">
    <property type="entry name" value="Periplasmic binding protein-like II"/>
    <property type="match status" value="1"/>
</dbReference>
<accession>A0ABN1DQ63</accession>
<evidence type="ECO:0000313" key="1">
    <source>
        <dbReference type="EMBL" id="GAA0549247.1"/>
    </source>
</evidence>
<gene>
    <name evidence="1" type="ORF">GCM10009098_16100</name>
</gene>
<reference evidence="1 2" key="1">
    <citation type="journal article" date="2019" name="Int. J. Syst. Evol. Microbiol.">
        <title>The Global Catalogue of Microorganisms (GCM) 10K type strain sequencing project: providing services to taxonomists for standard genome sequencing and annotation.</title>
        <authorList>
            <consortium name="The Broad Institute Genomics Platform"/>
            <consortium name="The Broad Institute Genome Sequencing Center for Infectious Disease"/>
            <person name="Wu L."/>
            <person name="Ma J."/>
        </authorList>
    </citation>
    <scope>NUCLEOTIDE SEQUENCE [LARGE SCALE GENOMIC DNA]</scope>
    <source>
        <strain evidence="1 2">JCM 14331</strain>
    </source>
</reference>
<evidence type="ECO:0000313" key="2">
    <source>
        <dbReference type="Proteomes" id="UP001501169"/>
    </source>
</evidence>
<protein>
    <recommendedName>
        <fullName evidence="3">Solute-binding protein family 3/N-terminal domain-containing protein</fullName>
    </recommendedName>
</protein>
<sequence>MPLGDTALRQKIQQQVSTAYLQLGYQPQFVELPSQRRLHLLREGDIEADLFRICQLDDTDPALQVVPVALDKLSLNAYSLSAVTLIDWRERHDLLISHIRGFKMAELQDFSGKRITVANDEQAFGLMLQGRVDIVLEDSRTAESFLDTAPETQVVWQTVADYTICHVVNQSLYPLIPALSEQLALTTEASH</sequence>
<proteinExistence type="predicted"/>